<evidence type="ECO:0000256" key="6">
    <source>
        <dbReference type="ARBA" id="ARBA00023136"/>
    </source>
</evidence>
<dbReference type="PANTHER" id="PTHR24221:SF654">
    <property type="entry name" value="ATP-BINDING CASSETTE SUB-FAMILY B MEMBER 6"/>
    <property type="match status" value="1"/>
</dbReference>
<evidence type="ECO:0000256" key="1">
    <source>
        <dbReference type="ARBA" id="ARBA00004651"/>
    </source>
</evidence>
<keyword evidence="2 7" id="KW-0812">Transmembrane</keyword>
<evidence type="ECO:0000256" key="4">
    <source>
        <dbReference type="ARBA" id="ARBA00022840"/>
    </source>
</evidence>
<evidence type="ECO:0000256" key="7">
    <source>
        <dbReference type="SAM" id="Phobius"/>
    </source>
</evidence>
<sequence>MNKMTELKQFWHLFSTRIVPVLWIIAMICAAIEFGLARLIQRLTQRGALTMPLMMMAVVAAGVIGGGRWLIARWQTQAHYQLTQTLQSRLMAALMNGPVAVDLEARNERLNSLTTEAPLAAPLFIKSVTAILVGLLSFLAASLFGWLSSWPLMLIIIGLCLTALLIPKVMAGRLTQAQDTQQSENARMQAALLEILAGRMLLKDYQKEQFGLQLFSRTYQSFANSQYRMGLQQTGTIVMGFALGLFVDIVILGVELLFVGFKFISIGQFAAFAMLTPSFTWLFYSMPDQYAQLSRNLVAAKRIFGLIVPLQAASRNVAAESQEAPSAHQPKNSVQQLLLKHITYTYPDASRPVLAQLDLKLNVAAHEKILITGPSGGGKSTLIRIILGLLSPQAGSVQIEPATLEAPRQLAHIIGFVPQVVALFDDTLRQNIALDRNVSQTALSEVLVQTDLQTFVQRLPEGLATPLHGQTRANVSAGELQKIGLARALLARRNVLVLDEPFANLDAAAAKSLSQRLRQLPVALIVISHRQDVEQFWDRALQLEHGRLNEAKL</sequence>
<feature type="transmembrane region" description="Helical" evidence="7">
    <location>
        <begin position="237"/>
        <end position="258"/>
    </location>
</feature>
<feature type="transmembrane region" description="Helical" evidence="7">
    <location>
        <begin position="21"/>
        <end position="40"/>
    </location>
</feature>
<dbReference type="InterPro" id="IPR017871">
    <property type="entry name" value="ABC_transporter-like_CS"/>
</dbReference>
<evidence type="ECO:0000256" key="3">
    <source>
        <dbReference type="ARBA" id="ARBA00022741"/>
    </source>
</evidence>
<name>C2K032_LACRM</name>
<dbReference type="GO" id="GO:0034040">
    <property type="term" value="F:ATPase-coupled lipid transmembrane transporter activity"/>
    <property type="evidence" value="ECO:0007669"/>
    <property type="project" value="TreeGrafter"/>
</dbReference>
<proteinExistence type="predicted"/>
<feature type="domain" description="ABC transmembrane type-1" evidence="9">
    <location>
        <begin position="24"/>
        <end position="295"/>
    </location>
</feature>
<dbReference type="AlphaFoldDB" id="C2K032"/>
<dbReference type="InterPro" id="IPR003593">
    <property type="entry name" value="AAA+_ATPase"/>
</dbReference>
<dbReference type="EMBL" id="ACIZ01000101">
    <property type="protein sequence ID" value="EEN79319.1"/>
    <property type="molecule type" value="Genomic_DNA"/>
</dbReference>
<evidence type="ECO:0000259" key="9">
    <source>
        <dbReference type="PROSITE" id="PS50929"/>
    </source>
</evidence>
<dbReference type="GO" id="GO:0016887">
    <property type="term" value="F:ATP hydrolysis activity"/>
    <property type="evidence" value="ECO:0007669"/>
    <property type="project" value="InterPro"/>
</dbReference>
<gene>
    <name evidence="10" type="ORF">HMPREF0539_2517</name>
</gene>
<keyword evidence="6 7" id="KW-0472">Membrane</keyword>
<dbReference type="SUPFAM" id="SSF90123">
    <property type="entry name" value="ABC transporter transmembrane region"/>
    <property type="match status" value="1"/>
</dbReference>
<dbReference type="PANTHER" id="PTHR24221">
    <property type="entry name" value="ATP-BINDING CASSETTE SUB-FAMILY B"/>
    <property type="match status" value="1"/>
</dbReference>
<keyword evidence="4 10" id="KW-0067">ATP-binding</keyword>
<dbReference type="PROSITE" id="PS00211">
    <property type="entry name" value="ABC_TRANSPORTER_1"/>
    <property type="match status" value="1"/>
</dbReference>
<keyword evidence="3" id="KW-0547">Nucleotide-binding</keyword>
<keyword evidence="11" id="KW-1185">Reference proteome</keyword>
<feature type="transmembrane region" description="Helical" evidence="7">
    <location>
        <begin position="264"/>
        <end position="284"/>
    </location>
</feature>
<keyword evidence="5 7" id="KW-1133">Transmembrane helix</keyword>
<dbReference type="InterPro" id="IPR039421">
    <property type="entry name" value="Type_1_exporter"/>
</dbReference>
<dbReference type="SMART" id="SM00382">
    <property type="entry name" value="AAA"/>
    <property type="match status" value="1"/>
</dbReference>
<evidence type="ECO:0000256" key="5">
    <source>
        <dbReference type="ARBA" id="ARBA00022989"/>
    </source>
</evidence>
<dbReference type="GO" id="GO:0005524">
    <property type="term" value="F:ATP binding"/>
    <property type="evidence" value="ECO:0007669"/>
    <property type="project" value="UniProtKB-KW"/>
</dbReference>
<evidence type="ECO:0000259" key="8">
    <source>
        <dbReference type="PROSITE" id="PS50893"/>
    </source>
</evidence>
<dbReference type="SUPFAM" id="SSF52540">
    <property type="entry name" value="P-loop containing nucleoside triphosphate hydrolases"/>
    <property type="match status" value="1"/>
</dbReference>
<dbReference type="Gene3D" id="1.20.1560.10">
    <property type="entry name" value="ABC transporter type 1, transmembrane domain"/>
    <property type="match status" value="1"/>
</dbReference>
<feature type="transmembrane region" description="Helical" evidence="7">
    <location>
        <begin position="52"/>
        <end position="71"/>
    </location>
</feature>
<protein>
    <submittedName>
        <fullName evidence="10">ABC transporter, ATP-binding protein</fullName>
    </submittedName>
</protein>
<dbReference type="GO" id="GO:0005886">
    <property type="term" value="C:plasma membrane"/>
    <property type="evidence" value="ECO:0007669"/>
    <property type="project" value="UniProtKB-SubCell"/>
</dbReference>
<accession>C2K032</accession>
<feature type="domain" description="ABC transporter" evidence="8">
    <location>
        <begin position="337"/>
        <end position="553"/>
    </location>
</feature>
<dbReference type="Pfam" id="PF00664">
    <property type="entry name" value="ABC_membrane"/>
    <property type="match status" value="1"/>
</dbReference>
<dbReference type="InterPro" id="IPR036640">
    <property type="entry name" value="ABC1_TM_sf"/>
</dbReference>
<reference evidence="10" key="1">
    <citation type="submission" date="2009-01" db="EMBL/GenBank/DDBJ databases">
        <authorList>
            <person name="Qin X."/>
            <person name="Bachman B."/>
            <person name="Battles P."/>
            <person name="Bell A."/>
            <person name="Bess C."/>
            <person name="Bickham C."/>
            <person name="Chaboub L."/>
            <person name="Chen D."/>
            <person name="Coyle M."/>
            <person name="Deiros D.R."/>
            <person name="Dinh H."/>
            <person name="Forbes L."/>
            <person name="Fowler G."/>
            <person name="Francisco L."/>
            <person name="Fu Q."/>
            <person name="Gubbala S."/>
            <person name="Hale W."/>
            <person name="Han Y."/>
            <person name="Hemphill L."/>
            <person name="Highlander S.K."/>
            <person name="Hirani K."/>
            <person name="Hogues M."/>
            <person name="Jackson L."/>
            <person name="Jakkamsetti A."/>
            <person name="Javaid M."/>
            <person name="Jiang H."/>
            <person name="Korchina V."/>
            <person name="Kovar C."/>
            <person name="Lara F."/>
            <person name="Lee S."/>
            <person name="Mata R."/>
            <person name="Mathew T."/>
            <person name="Moen C."/>
            <person name="Morales K."/>
            <person name="Munidasa M."/>
            <person name="Nazareth L."/>
            <person name="Ngo R."/>
            <person name="Nguyen L."/>
            <person name="Okwuonu G."/>
            <person name="Ongeri F."/>
            <person name="Patil S."/>
            <person name="Petrosino J."/>
            <person name="Pham C."/>
            <person name="Pham P."/>
            <person name="Pu L.-L."/>
            <person name="Puazo M."/>
            <person name="Raj R."/>
            <person name="Reid J."/>
            <person name="Rouhana J."/>
            <person name="Saada N."/>
            <person name="Shang Y."/>
            <person name="Simmons D."/>
            <person name="Thornton R."/>
            <person name="Warren J."/>
            <person name="Weissenberger G."/>
            <person name="Zhang J."/>
            <person name="Zhang L."/>
            <person name="Zhou C."/>
            <person name="Zhu D."/>
            <person name="Muzny D."/>
            <person name="Worley K."/>
            <person name="Gibbs R."/>
        </authorList>
    </citation>
    <scope>NUCLEOTIDE SEQUENCE [LARGE SCALE GENOMIC DNA]</scope>
    <source>
        <strain evidence="10">LMS2-1</strain>
    </source>
</reference>
<dbReference type="PROSITE" id="PS50929">
    <property type="entry name" value="ABC_TM1F"/>
    <property type="match status" value="1"/>
</dbReference>
<dbReference type="GO" id="GO:0140359">
    <property type="term" value="F:ABC-type transporter activity"/>
    <property type="evidence" value="ECO:0007669"/>
    <property type="project" value="InterPro"/>
</dbReference>
<dbReference type="Proteomes" id="UP000004525">
    <property type="component" value="Unassembled WGS sequence"/>
</dbReference>
<evidence type="ECO:0000256" key="2">
    <source>
        <dbReference type="ARBA" id="ARBA00022692"/>
    </source>
</evidence>
<feature type="transmembrane region" description="Helical" evidence="7">
    <location>
        <begin position="119"/>
        <end position="141"/>
    </location>
</feature>
<dbReference type="InterPro" id="IPR027417">
    <property type="entry name" value="P-loop_NTPase"/>
</dbReference>
<comment type="subcellular location">
    <subcellularLocation>
        <location evidence="1">Cell membrane</location>
        <topology evidence="1">Multi-pass membrane protein</topology>
    </subcellularLocation>
</comment>
<organism evidence="10 11">
    <name type="scientific">Lacticaseibacillus rhamnosus (strain LMS2-1)</name>
    <dbReference type="NCBI Taxonomy" id="525361"/>
    <lineage>
        <taxon>Bacteria</taxon>
        <taxon>Bacillati</taxon>
        <taxon>Bacillota</taxon>
        <taxon>Bacilli</taxon>
        <taxon>Lactobacillales</taxon>
        <taxon>Lactobacillaceae</taxon>
        <taxon>Lacticaseibacillus</taxon>
    </lineage>
</organism>
<dbReference type="Pfam" id="PF00005">
    <property type="entry name" value="ABC_tran"/>
    <property type="match status" value="1"/>
</dbReference>
<feature type="transmembrane region" description="Helical" evidence="7">
    <location>
        <begin position="147"/>
        <end position="166"/>
    </location>
</feature>
<evidence type="ECO:0000313" key="10">
    <source>
        <dbReference type="EMBL" id="EEN79319.1"/>
    </source>
</evidence>
<dbReference type="InterPro" id="IPR011527">
    <property type="entry name" value="ABC1_TM_dom"/>
</dbReference>
<comment type="caution">
    <text evidence="10">The sequence shown here is derived from an EMBL/GenBank/DDBJ whole genome shotgun (WGS) entry which is preliminary data.</text>
</comment>
<dbReference type="HOGENOM" id="CLU_000604_84_3_9"/>
<evidence type="ECO:0000313" key="11">
    <source>
        <dbReference type="Proteomes" id="UP000004525"/>
    </source>
</evidence>
<dbReference type="PROSITE" id="PS50893">
    <property type="entry name" value="ABC_TRANSPORTER_2"/>
    <property type="match status" value="1"/>
</dbReference>
<dbReference type="InterPro" id="IPR003439">
    <property type="entry name" value="ABC_transporter-like_ATP-bd"/>
</dbReference>
<dbReference type="Gene3D" id="3.40.50.300">
    <property type="entry name" value="P-loop containing nucleotide triphosphate hydrolases"/>
    <property type="match status" value="1"/>
</dbReference>